<gene>
    <name evidence="1" type="ordered locus">PG_0554</name>
</gene>
<organism evidence="1 2">
    <name type="scientific">Porphyromonas gingivalis (strain ATCC BAA-308 / W83)</name>
    <dbReference type="NCBI Taxonomy" id="242619"/>
    <lineage>
        <taxon>Bacteria</taxon>
        <taxon>Pseudomonadati</taxon>
        <taxon>Bacteroidota</taxon>
        <taxon>Bacteroidia</taxon>
        <taxon>Bacteroidales</taxon>
        <taxon>Porphyromonadaceae</taxon>
        <taxon>Porphyromonas</taxon>
    </lineage>
</organism>
<dbReference type="Proteomes" id="UP000000588">
    <property type="component" value="Chromosome"/>
</dbReference>
<protein>
    <submittedName>
        <fullName evidence="1">Uncharacterized protein</fullName>
    </submittedName>
</protein>
<sequence>MDNQLLGFTSFVTAVNRYRLISQKIGLGGYIACPGYFY</sequence>
<proteinExistence type="predicted"/>
<keyword evidence="2" id="KW-1185">Reference proteome</keyword>
<evidence type="ECO:0000313" key="1">
    <source>
        <dbReference type="EMBL" id="AAQ65743.1"/>
    </source>
</evidence>
<dbReference type="KEGG" id="pgi:PG_0554"/>
<dbReference type="HOGENOM" id="CLU_3331422_0_0_10"/>
<evidence type="ECO:0000313" key="2">
    <source>
        <dbReference type="Proteomes" id="UP000000588"/>
    </source>
</evidence>
<name>Q7MWP6_PORGI</name>
<dbReference type="AlphaFoldDB" id="Q7MWP6"/>
<dbReference type="EMBL" id="AE015924">
    <property type="protein sequence ID" value="AAQ65743.1"/>
    <property type="molecule type" value="Genomic_DNA"/>
</dbReference>
<dbReference type="EnsemblBacteria" id="AAQ65743">
    <property type="protein sequence ID" value="AAQ65743"/>
    <property type="gene ID" value="PG_0554"/>
</dbReference>
<accession>Q7MWP6</accession>
<reference evidence="1 2" key="1">
    <citation type="journal article" date="2003" name="J. Bacteriol.">
        <title>Complete genome sequence of the oral pathogenic bacterium Porphyromonas gingivalis strain W83.</title>
        <authorList>
            <person name="Nelson K."/>
            <person name="Fleishmann R."/>
            <person name="DeBoy R."/>
            <person name="Paulsen I."/>
            <person name="Fouts D."/>
            <person name="Eisen J."/>
            <person name="Daugherty S."/>
            <person name="Dodson R."/>
            <person name="Durkin A."/>
            <person name="Gwinn M."/>
            <person name="Haft D."/>
            <person name="Kolonay J."/>
            <person name="Nelson W."/>
            <person name="White O."/>
            <person name="Mason T."/>
            <person name="Tallon L."/>
            <person name="Gray J."/>
            <person name="Granger D."/>
            <person name="Tettelin H."/>
            <person name="Dong H."/>
            <person name="Galvin J."/>
            <person name="Duncan M."/>
            <person name="Dewhirst F."/>
            <person name="Fraser C."/>
        </authorList>
    </citation>
    <scope>NUCLEOTIDE SEQUENCE [LARGE SCALE GENOMIC DNA]</scope>
    <source>
        <strain evidence="2">ATCC BAA-308 / W83</strain>
    </source>
</reference>